<dbReference type="InterPro" id="IPR036942">
    <property type="entry name" value="Beta-barrel_TonB_sf"/>
</dbReference>
<evidence type="ECO:0000313" key="6">
    <source>
        <dbReference type="EMBL" id="OOY11956.1"/>
    </source>
</evidence>
<feature type="signal peptide" evidence="5">
    <location>
        <begin position="1"/>
        <end position="32"/>
    </location>
</feature>
<keyword evidence="5" id="KW-0732">Signal</keyword>
<feature type="chain" id="PRO_5047269502" description="TonB-dependent receptor plug domain-containing protein" evidence="5">
    <location>
        <begin position="33"/>
        <end position="879"/>
    </location>
</feature>
<dbReference type="Proteomes" id="UP000242224">
    <property type="component" value="Unassembled WGS sequence"/>
</dbReference>
<feature type="region of interest" description="Disordered" evidence="4">
    <location>
        <begin position="59"/>
        <end position="83"/>
    </location>
</feature>
<proteinExistence type="predicted"/>
<dbReference type="RefSeq" id="WP_078574610.1">
    <property type="nucleotide sequence ID" value="NZ_MPZS01000002.1"/>
</dbReference>
<feature type="compositionally biased region" description="Polar residues" evidence="4">
    <location>
        <begin position="62"/>
        <end position="72"/>
    </location>
</feature>
<evidence type="ECO:0000256" key="5">
    <source>
        <dbReference type="SAM" id="SignalP"/>
    </source>
</evidence>
<dbReference type="Gene3D" id="2.40.170.20">
    <property type="entry name" value="TonB-dependent receptor, beta-barrel domain"/>
    <property type="match status" value="1"/>
</dbReference>
<evidence type="ECO:0000256" key="1">
    <source>
        <dbReference type="ARBA" id="ARBA00004442"/>
    </source>
</evidence>
<keyword evidence="7" id="KW-1185">Reference proteome</keyword>
<dbReference type="Gene3D" id="2.170.130.10">
    <property type="entry name" value="TonB-dependent receptor, plug domain"/>
    <property type="match status" value="1"/>
</dbReference>
<protein>
    <recommendedName>
        <fullName evidence="8">TonB-dependent receptor plug domain-containing protein</fullName>
    </recommendedName>
</protein>
<reference evidence="6 7" key="1">
    <citation type="submission" date="2016-11" db="EMBL/GenBank/DDBJ databases">
        <title>A multilocus sequence analysis scheme for characterization of bacteria in the genus Thioclava.</title>
        <authorList>
            <person name="Liu Y."/>
            <person name="Shao Z."/>
        </authorList>
    </citation>
    <scope>NUCLEOTIDE SEQUENCE [LARGE SCALE GENOMIC DNA]</scope>
    <source>
        <strain evidence="6 7">11.10-0-13</strain>
    </source>
</reference>
<accession>A0ABX3ML45</accession>
<sequence length="879" mass="97258">MSHRPLTRASRILLLTACAFEALTLTASTAQAQESIELDPITVRRSAWEWLSSLLTEDPADTGTTTLDSTALRNRGDGSDDANEAFTKLPTVQVAGDADNTAGENADTVLDLRPREMSISGARTDQNTVIVNGMPVNSLTGNEDPFGATPLDEEFGNVNFNSIYGLHSQTQFIPSSLVETATLTDSNASAETGGFQGGVLQYDLVKPSREASGKLSVSFQNDSMTRYELGTEDGTNPKDRAKPDWSKWSYSFQQTMPVGEASSLVIGHSTQHAESVKEVLPQYRRGTAESESDSRFWLLGFAHDFKSDNTFNLTGTWSDYYQDWESYYVDGQQIDQTNESRALTASWQGGLGDYALGRTQLSNLRFSLDVNIQDNATRNLANSNVYYSWYGAYRDGYETDAFNDWCDSSIDYTGATGVPCRTGGIGDRAYEDQRARLAGKLTGDIWHGTFKFGAAVEHVNARRKGEGYVYNSSTTRTTTGSYVCPADADDCIPTQFFSTRVVQPAYDVEVDATKAEAFFELDQKWGEFGLRAGLRADYNDYLRNLDIAPRLVATWTPTPSTTLTLGANRYYSADFLTYAIHDAVPRGITQRRTATDGVVGEWTTLIDNGSYYYSQGNLRTPYTDELSFGATWTDSVTDGTWRARIIDRHGKDQFAGTYEGRADGSRSLYRRLTNDGTSRYRSFTLEYEKKWQPRTQSRLDYVGLTFSGVVAARKVSAESYFGSSENGEAMEFIWYKDQSYTRDEFDAATGNFDIPVRAALDVTGSWNDGGLIAGLSTGVTFAYDGARCQASSSSNCAESDRDNPVYGTQPHLLFEPFHYDAVVTVDLNMQARIAEVRGNPVMLELKISNLFDERGNRTASTSNPWIAGRSGWLGTTMTW</sequence>
<organism evidence="6 7">
    <name type="scientific">Thioclava marina</name>
    <dbReference type="NCBI Taxonomy" id="1915077"/>
    <lineage>
        <taxon>Bacteria</taxon>
        <taxon>Pseudomonadati</taxon>
        <taxon>Pseudomonadota</taxon>
        <taxon>Alphaproteobacteria</taxon>
        <taxon>Rhodobacterales</taxon>
        <taxon>Paracoccaceae</taxon>
        <taxon>Thioclava</taxon>
    </lineage>
</organism>
<evidence type="ECO:0000313" key="7">
    <source>
        <dbReference type="Proteomes" id="UP000242224"/>
    </source>
</evidence>
<gene>
    <name evidence="6" type="ORF">BMG00_12845</name>
</gene>
<dbReference type="EMBL" id="MPZS01000002">
    <property type="protein sequence ID" value="OOY11956.1"/>
    <property type="molecule type" value="Genomic_DNA"/>
</dbReference>
<evidence type="ECO:0000256" key="3">
    <source>
        <dbReference type="ARBA" id="ARBA00023237"/>
    </source>
</evidence>
<dbReference type="InterPro" id="IPR037066">
    <property type="entry name" value="Plug_dom_sf"/>
</dbReference>
<evidence type="ECO:0008006" key="8">
    <source>
        <dbReference type="Google" id="ProtNLM"/>
    </source>
</evidence>
<keyword evidence="2" id="KW-0472">Membrane</keyword>
<evidence type="ECO:0000256" key="2">
    <source>
        <dbReference type="ARBA" id="ARBA00023136"/>
    </source>
</evidence>
<comment type="caution">
    <text evidence="6">The sequence shown here is derived from an EMBL/GenBank/DDBJ whole genome shotgun (WGS) entry which is preliminary data.</text>
</comment>
<name>A0ABX3ML45_9RHOB</name>
<dbReference type="SUPFAM" id="SSF56935">
    <property type="entry name" value="Porins"/>
    <property type="match status" value="1"/>
</dbReference>
<comment type="subcellular location">
    <subcellularLocation>
        <location evidence="1">Cell outer membrane</location>
    </subcellularLocation>
</comment>
<keyword evidence="3" id="KW-0998">Cell outer membrane</keyword>
<evidence type="ECO:0000256" key="4">
    <source>
        <dbReference type="SAM" id="MobiDB-lite"/>
    </source>
</evidence>